<reference evidence="2 3" key="1">
    <citation type="journal article" date="2020" name="Microorganisms">
        <title>Osmotic Adaptation and Compatible Solute Biosynthesis of Phototrophic Bacteria as Revealed from Genome Analyses.</title>
        <authorList>
            <person name="Imhoff J.F."/>
            <person name="Rahn T."/>
            <person name="Kunzel S."/>
            <person name="Keller A."/>
            <person name="Neulinger S.C."/>
        </authorList>
    </citation>
    <scope>NUCLEOTIDE SEQUENCE [LARGE SCALE GENOMIC DNA]</scope>
    <source>
        <strain evidence="2 3">DSM 9895</strain>
    </source>
</reference>
<keyword evidence="1" id="KW-1133">Transmembrane helix</keyword>
<sequence>VKLVGSVLDAGAATADTTGGSGGTPGGQGRLILGSNTPGGGPTVVGGTTSTFVGIRGDNPFVSGTDDTPYIPDLVGGADMFGLLDGIDANNPAFAALFGSAPSSAVGALLRVDVGPIGYDDDYFGFDMLLMLNLTGDDLLDPLLGVDPTGTDPAFVQSLLAGGFGTQSLFGGTGPTPLGMLGGFDIYATLTPEGSSIFNASVQGARSLNGIPLANGDIAYLQRRNPTAIPVPATFALLLLGLGALALGSRVRRPGSQPS</sequence>
<feature type="non-terminal residue" evidence="2">
    <location>
        <position position="1"/>
    </location>
</feature>
<dbReference type="RefSeq" id="WP_200344372.1">
    <property type="nucleotide sequence ID" value="NZ_NRRL01000197.1"/>
</dbReference>
<dbReference type="EMBL" id="NRRL01000197">
    <property type="protein sequence ID" value="MBK1671466.1"/>
    <property type="molecule type" value="Genomic_DNA"/>
</dbReference>
<dbReference type="Proteomes" id="UP001296873">
    <property type="component" value="Unassembled WGS sequence"/>
</dbReference>
<evidence type="ECO:0008006" key="4">
    <source>
        <dbReference type="Google" id="ProtNLM"/>
    </source>
</evidence>
<evidence type="ECO:0000313" key="2">
    <source>
        <dbReference type="EMBL" id="MBK1671466.1"/>
    </source>
</evidence>
<proteinExistence type="predicted"/>
<feature type="transmembrane region" description="Helical" evidence="1">
    <location>
        <begin position="229"/>
        <end position="248"/>
    </location>
</feature>
<organism evidence="2 3">
    <name type="scientific">Rhodovibrio sodomensis</name>
    <dbReference type="NCBI Taxonomy" id="1088"/>
    <lineage>
        <taxon>Bacteria</taxon>
        <taxon>Pseudomonadati</taxon>
        <taxon>Pseudomonadota</taxon>
        <taxon>Alphaproteobacteria</taxon>
        <taxon>Rhodospirillales</taxon>
        <taxon>Rhodovibrionaceae</taxon>
        <taxon>Rhodovibrio</taxon>
    </lineage>
</organism>
<keyword evidence="1" id="KW-0472">Membrane</keyword>
<gene>
    <name evidence="2" type="ORF">CKO28_26055</name>
</gene>
<comment type="caution">
    <text evidence="2">The sequence shown here is derived from an EMBL/GenBank/DDBJ whole genome shotgun (WGS) entry which is preliminary data.</text>
</comment>
<keyword evidence="3" id="KW-1185">Reference proteome</keyword>
<accession>A0ABS1DN92</accession>
<evidence type="ECO:0000256" key="1">
    <source>
        <dbReference type="SAM" id="Phobius"/>
    </source>
</evidence>
<name>A0ABS1DN92_9PROT</name>
<evidence type="ECO:0000313" key="3">
    <source>
        <dbReference type="Proteomes" id="UP001296873"/>
    </source>
</evidence>
<protein>
    <recommendedName>
        <fullName evidence="4">VPLPA-CTERM sorting domain-containing protein</fullName>
    </recommendedName>
</protein>
<keyword evidence="1" id="KW-0812">Transmembrane</keyword>